<dbReference type="RefSeq" id="WP_306827345.1">
    <property type="nucleotide sequence ID" value="NZ_JAUSRA010000001.1"/>
</dbReference>
<evidence type="ECO:0000313" key="2">
    <source>
        <dbReference type="Proteomes" id="UP001240984"/>
    </source>
</evidence>
<evidence type="ECO:0000313" key="1">
    <source>
        <dbReference type="EMBL" id="MDP9792461.1"/>
    </source>
</evidence>
<proteinExistence type="predicted"/>
<keyword evidence="2" id="KW-1185">Reference proteome</keyword>
<sequence length="235" mass="25727">MILAVGSYPEDTDRRQGLAKVVEMGIAAVPGIGGPLQIAFQEAAGRRLTDRRTRWLNELADKVCRLQDQVGDFDHLLDQDTFMDAVTTASQIADWTSRTEKLELLRNAVVNSVLPDAPDDDTQQLFFDMLDRFTPTHVWLLTLLSDPPGWFTRHHLNKPNVMMGGKSAVIEAGMPELSSRKDLIDRYAAALSSAGLIAQSLNGMMTEAGLWASATTPLAIDFLAFVADPESDAVA</sequence>
<gene>
    <name evidence="1" type="ORF">J2S43_000973</name>
</gene>
<accession>A0ABT9MM10</accession>
<dbReference type="EMBL" id="JAUSRA010000001">
    <property type="protein sequence ID" value="MDP9792461.1"/>
    <property type="molecule type" value="Genomic_DNA"/>
</dbReference>
<dbReference type="Proteomes" id="UP001240984">
    <property type="component" value="Unassembled WGS sequence"/>
</dbReference>
<comment type="caution">
    <text evidence="1">The sequence shown here is derived from an EMBL/GenBank/DDBJ whole genome shotgun (WGS) entry which is preliminary data.</text>
</comment>
<protein>
    <submittedName>
        <fullName evidence="1">Uncharacterized protein</fullName>
    </submittedName>
</protein>
<organism evidence="1 2">
    <name type="scientific">Catenuloplanes nepalensis</name>
    <dbReference type="NCBI Taxonomy" id="587533"/>
    <lineage>
        <taxon>Bacteria</taxon>
        <taxon>Bacillati</taxon>
        <taxon>Actinomycetota</taxon>
        <taxon>Actinomycetes</taxon>
        <taxon>Micromonosporales</taxon>
        <taxon>Micromonosporaceae</taxon>
        <taxon>Catenuloplanes</taxon>
    </lineage>
</organism>
<name>A0ABT9MM10_9ACTN</name>
<reference evidence="1 2" key="1">
    <citation type="submission" date="2023-07" db="EMBL/GenBank/DDBJ databases">
        <title>Sequencing the genomes of 1000 actinobacteria strains.</title>
        <authorList>
            <person name="Klenk H.-P."/>
        </authorList>
    </citation>
    <scope>NUCLEOTIDE SEQUENCE [LARGE SCALE GENOMIC DNA]</scope>
    <source>
        <strain evidence="1 2">DSM 44710</strain>
    </source>
</reference>